<dbReference type="Pfam" id="PF18958">
    <property type="entry name" value="DUF5700"/>
    <property type="match status" value="1"/>
</dbReference>
<gene>
    <name evidence="3" type="ORF">ESW18_03335</name>
    <name evidence="2" type="ORF">LV84_00142</name>
</gene>
<dbReference type="OrthoDB" id="657291at2"/>
<dbReference type="InterPro" id="IPR043754">
    <property type="entry name" value="DUF5700"/>
</dbReference>
<dbReference type="EMBL" id="QKZU01000001">
    <property type="protein sequence ID" value="PZX61154.1"/>
    <property type="molecule type" value="Genomic_DNA"/>
</dbReference>
<feature type="signal peptide" evidence="1">
    <location>
        <begin position="1"/>
        <end position="22"/>
    </location>
</feature>
<dbReference type="Proteomes" id="UP000321927">
    <property type="component" value="Unassembled WGS sequence"/>
</dbReference>
<dbReference type="RefSeq" id="WP_086497906.1">
    <property type="nucleotide sequence ID" value="NZ_MSSV01000001.1"/>
</dbReference>
<evidence type="ECO:0008006" key="6">
    <source>
        <dbReference type="Google" id="ProtNLM"/>
    </source>
</evidence>
<keyword evidence="5" id="KW-1185">Reference proteome</keyword>
<evidence type="ECO:0000313" key="2">
    <source>
        <dbReference type="EMBL" id="PZX61154.1"/>
    </source>
</evidence>
<sequence>MKPIVKIFLSFLTISYSLTSTAQTINTAPLDAYWELTEKLKSGHTLADKEWLAFLEIEANDIYIKNQAFDQDYLNRLRKTIEMVYKPGNDSIVQELLKDPITNWLTYKVSNYKINEGELKEFQKKFQQPDYVDTFYKNAWEWLPKRLHRKAPATNVYLLGIENDAIAGGELMILTLWSAYNYEKLEMGVLTGHEMHHILREPISFKNIQEQDIGILYALNGILNEGSADMIDKKISLDSKDKLPFELVFTEFLLTNPDSIVIQLDANLTESAQSDGELFKTEIDYRNLFNWSSGHNPGYYMADIIVRNGYKKQLVKNVQNPFAFIYLYNKAAKKDKKNPPIFSENSIKYVRGLEKKYWIKNVTTLPNKV</sequence>
<evidence type="ECO:0000256" key="1">
    <source>
        <dbReference type="SAM" id="SignalP"/>
    </source>
</evidence>
<evidence type="ECO:0000313" key="4">
    <source>
        <dbReference type="Proteomes" id="UP000249115"/>
    </source>
</evidence>
<organism evidence="2 4">
    <name type="scientific">Algoriphagus ratkowskyi</name>
    <dbReference type="NCBI Taxonomy" id="57028"/>
    <lineage>
        <taxon>Bacteria</taxon>
        <taxon>Pseudomonadati</taxon>
        <taxon>Bacteroidota</taxon>
        <taxon>Cytophagia</taxon>
        <taxon>Cytophagales</taxon>
        <taxon>Cyclobacteriaceae</taxon>
        <taxon>Algoriphagus</taxon>
    </lineage>
</organism>
<dbReference type="Proteomes" id="UP000249115">
    <property type="component" value="Unassembled WGS sequence"/>
</dbReference>
<reference evidence="3 5" key="2">
    <citation type="submission" date="2019-08" db="EMBL/GenBank/DDBJ databases">
        <title>Genome of Algoriphagus ratkowskyi IC026.</title>
        <authorList>
            <person name="Bowman J.P."/>
        </authorList>
    </citation>
    <scope>NUCLEOTIDE SEQUENCE [LARGE SCALE GENOMIC DNA]</scope>
    <source>
        <strain evidence="3 5">IC026</strain>
    </source>
</reference>
<dbReference type="AlphaFoldDB" id="A0A2W7RL84"/>
<accession>A0A2W7RL84</accession>
<evidence type="ECO:0000313" key="3">
    <source>
        <dbReference type="EMBL" id="TXD79278.1"/>
    </source>
</evidence>
<keyword evidence="1" id="KW-0732">Signal</keyword>
<evidence type="ECO:0000313" key="5">
    <source>
        <dbReference type="Proteomes" id="UP000321927"/>
    </source>
</evidence>
<comment type="caution">
    <text evidence="2">The sequence shown here is derived from an EMBL/GenBank/DDBJ whole genome shotgun (WGS) entry which is preliminary data.</text>
</comment>
<dbReference type="EMBL" id="VORV01000002">
    <property type="protein sequence ID" value="TXD79278.1"/>
    <property type="molecule type" value="Genomic_DNA"/>
</dbReference>
<feature type="chain" id="PRO_5015992464" description="Zn-dependent protease DUF2268" evidence="1">
    <location>
        <begin position="23"/>
        <end position="369"/>
    </location>
</feature>
<protein>
    <recommendedName>
        <fullName evidence="6">Zn-dependent protease DUF2268</fullName>
    </recommendedName>
</protein>
<name>A0A2W7RL84_9BACT</name>
<reference evidence="2 4" key="1">
    <citation type="submission" date="2018-06" db="EMBL/GenBank/DDBJ databases">
        <title>Genomic Encyclopedia of Archaeal and Bacterial Type Strains, Phase II (KMG-II): from individual species to whole genera.</title>
        <authorList>
            <person name="Goeker M."/>
        </authorList>
    </citation>
    <scope>NUCLEOTIDE SEQUENCE [LARGE SCALE GENOMIC DNA]</scope>
    <source>
        <strain evidence="2 4">DSM 22686</strain>
    </source>
</reference>
<proteinExistence type="predicted"/>